<sequence length="251" mass="25491">MSDALIGLESGLAVCRVAVETHGGLLTGLFLTGLIGSASHCAGMCGPFVLSQVAAKLEALPAARMSEFHRLTGAALIPYHLGRATTYGLLGAVAGWAAGALAGWSGFRFLAGGLLVLAALLLLSMAVPRLKALLGSSAGESWWSRHVAGLARPLFDAPTGWRGWLLGVALGFIPCGLLYAALAAAAASGDPLGAALAMLAFAAGTIPALLTVGILGHFAIGHWRAAVLKWAPLLLVANAGMLGYMAWALMA</sequence>
<protein>
    <submittedName>
        <fullName evidence="3">Sulfite exporter TauE/SafE family protein</fullName>
    </submittedName>
</protein>
<dbReference type="Pfam" id="PF13386">
    <property type="entry name" value="DsbD_2"/>
    <property type="match status" value="1"/>
</dbReference>
<feature type="transmembrane region" description="Helical" evidence="1">
    <location>
        <begin position="192"/>
        <end position="218"/>
    </location>
</feature>
<name>A0ABS5IDV3_9PROT</name>
<feature type="transmembrane region" description="Helical" evidence="1">
    <location>
        <begin position="230"/>
        <end position="250"/>
    </location>
</feature>
<evidence type="ECO:0000259" key="2">
    <source>
        <dbReference type="Pfam" id="PF13386"/>
    </source>
</evidence>
<proteinExistence type="predicted"/>
<dbReference type="InterPro" id="IPR039447">
    <property type="entry name" value="UreH-like_TM_dom"/>
</dbReference>
<reference evidence="3 4" key="1">
    <citation type="submission" date="2021-04" db="EMBL/GenBank/DDBJ databases">
        <title>Magnetospirillum sulfuroxidans sp. nov., a facultative chemolithoautotrophic sulfur-oxidizing alphaproteobacterium isolated from freshwater sediment and proposals for Paramagetospirillum gen. nov., and Magnetospirillaceae fam. nov.</title>
        <authorList>
            <person name="Koziaeva V."/>
            <person name="Geelhoed J.S."/>
            <person name="Sorokin D.Y."/>
            <person name="Grouzdev D.S."/>
        </authorList>
    </citation>
    <scope>NUCLEOTIDE SEQUENCE [LARGE SCALE GENOMIC DNA]</scope>
    <source>
        <strain evidence="3 4">J10</strain>
    </source>
</reference>
<feature type="transmembrane region" description="Helical" evidence="1">
    <location>
        <begin position="109"/>
        <end position="127"/>
    </location>
</feature>
<dbReference type="Proteomes" id="UP000680714">
    <property type="component" value="Unassembled WGS sequence"/>
</dbReference>
<dbReference type="PANTHER" id="PTHR42208:SF1">
    <property type="entry name" value="HEAVY METAL TRANSPORTER"/>
    <property type="match status" value="1"/>
</dbReference>
<dbReference type="RefSeq" id="WP_211549492.1">
    <property type="nucleotide sequence ID" value="NZ_JAGTUF010000012.1"/>
</dbReference>
<gene>
    <name evidence="3" type="ORF">KEC16_12790</name>
</gene>
<feature type="transmembrane region" description="Helical" evidence="1">
    <location>
        <begin position="164"/>
        <end position="186"/>
    </location>
</feature>
<feature type="domain" description="Urease accessory protein UreH-like transmembrane" evidence="2">
    <location>
        <begin position="29"/>
        <end position="238"/>
    </location>
</feature>
<dbReference type="EMBL" id="JAGTUF010000012">
    <property type="protein sequence ID" value="MBR9972594.1"/>
    <property type="molecule type" value="Genomic_DNA"/>
</dbReference>
<comment type="caution">
    <text evidence="3">The sequence shown here is derived from an EMBL/GenBank/DDBJ whole genome shotgun (WGS) entry which is preliminary data.</text>
</comment>
<evidence type="ECO:0000313" key="3">
    <source>
        <dbReference type="EMBL" id="MBR9972594.1"/>
    </source>
</evidence>
<evidence type="ECO:0000313" key="4">
    <source>
        <dbReference type="Proteomes" id="UP000680714"/>
    </source>
</evidence>
<keyword evidence="1" id="KW-0472">Membrane</keyword>
<evidence type="ECO:0000256" key="1">
    <source>
        <dbReference type="SAM" id="Phobius"/>
    </source>
</evidence>
<keyword evidence="1" id="KW-0812">Transmembrane</keyword>
<dbReference type="PANTHER" id="PTHR42208">
    <property type="entry name" value="HEAVY METAL TRANSPORTER-RELATED"/>
    <property type="match status" value="1"/>
</dbReference>
<keyword evidence="4" id="KW-1185">Reference proteome</keyword>
<accession>A0ABS5IDV3</accession>
<organism evidence="3 4">
    <name type="scientific">Magnetospirillum sulfuroxidans</name>
    <dbReference type="NCBI Taxonomy" id="611300"/>
    <lineage>
        <taxon>Bacteria</taxon>
        <taxon>Pseudomonadati</taxon>
        <taxon>Pseudomonadota</taxon>
        <taxon>Alphaproteobacteria</taxon>
        <taxon>Rhodospirillales</taxon>
        <taxon>Rhodospirillaceae</taxon>
        <taxon>Magnetospirillum</taxon>
    </lineage>
</organism>
<keyword evidence="1" id="KW-1133">Transmembrane helix</keyword>